<proteinExistence type="predicted"/>
<dbReference type="PANTHER" id="PTHR11178:SF51">
    <property type="entry name" value="FE_S BIOGENESIS PROTEIN NFUA"/>
    <property type="match status" value="1"/>
</dbReference>
<sequence>MKDIESQINKILNDVRPSLQTHGGEVDLISVKNGVVELKIKGACHGCAMAEITFGEGIGELIKQKIPAIKEVRYS</sequence>
<gene>
    <name evidence="2" type="ORF">UV02_C0001G0006</name>
</gene>
<dbReference type="GO" id="GO:0005506">
    <property type="term" value="F:iron ion binding"/>
    <property type="evidence" value="ECO:0007669"/>
    <property type="project" value="InterPro"/>
</dbReference>
<dbReference type="InterPro" id="IPR034904">
    <property type="entry name" value="FSCA_dom_sf"/>
</dbReference>
<evidence type="ECO:0000259" key="1">
    <source>
        <dbReference type="Pfam" id="PF01106"/>
    </source>
</evidence>
<dbReference type="SUPFAM" id="SSF117916">
    <property type="entry name" value="Fe-S cluster assembly (FSCA) domain-like"/>
    <property type="match status" value="1"/>
</dbReference>
<accession>A0A0G1BB12</accession>
<dbReference type="EMBL" id="LCCW01000001">
    <property type="protein sequence ID" value="KKS43541.1"/>
    <property type="molecule type" value="Genomic_DNA"/>
</dbReference>
<protein>
    <submittedName>
        <fullName evidence="2">Nitrogen-fixing NifU domain protein</fullName>
    </submittedName>
</protein>
<dbReference type="GO" id="GO:0016226">
    <property type="term" value="P:iron-sulfur cluster assembly"/>
    <property type="evidence" value="ECO:0007669"/>
    <property type="project" value="InterPro"/>
</dbReference>
<dbReference type="InterPro" id="IPR001075">
    <property type="entry name" value="NIF_FeS_clus_asmbl_NifU_C"/>
</dbReference>
<comment type="caution">
    <text evidence="2">The sequence shown here is derived from an EMBL/GenBank/DDBJ whole genome shotgun (WGS) entry which is preliminary data.</text>
</comment>
<evidence type="ECO:0000313" key="3">
    <source>
        <dbReference type="Proteomes" id="UP000034516"/>
    </source>
</evidence>
<dbReference type="GO" id="GO:0051536">
    <property type="term" value="F:iron-sulfur cluster binding"/>
    <property type="evidence" value="ECO:0007669"/>
    <property type="project" value="InterPro"/>
</dbReference>
<reference evidence="2 3" key="1">
    <citation type="journal article" date="2015" name="Nature">
        <title>rRNA introns, odd ribosomes, and small enigmatic genomes across a large radiation of phyla.</title>
        <authorList>
            <person name="Brown C.T."/>
            <person name="Hug L.A."/>
            <person name="Thomas B.C."/>
            <person name="Sharon I."/>
            <person name="Castelle C.J."/>
            <person name="Singh A."/>
            <person name="Wilkins M.J."/>
            <person name="Williams K.H."/>
            <person name="Banfield J.F."/>
        </authorList>
    </citation>
    <scope>NUCLEOTIDE SEQUENCE [LARGE SCALE GENOMIC DNA]</scope>
</reference>
<dbReference type="PANTHER" id="PTHR11178">
    <property type="entry name" value="IRON-SULFUR CLUSTER SCAFFOLD PROTEIN NFU-RELATED"/>
    <property type="match status" value="1"/>
</dbReference>
<dbReference type="Proteomes" id="UP000034516">
    <property type="component" value="Unassembled WGS sequence"/>
</dbReference>
<organism evidence="2 3">
    <name type="scientific">Candidatus Kuenenbacteria bacterium GW2011_GWA2_42_15</name>
    <dbReference type="NCBI Taxonomy" id="1618677"/>
    <lineage>
        <taxon>Bacteria</taxon>
        <taxon>Candidatus Kueneniibacteriota</taxon>
    </lineage>
</organism>
<dbReference type="Pfam" id="PF01106">
    <property type="entry name" value="NifU"/>
    <property type="match status" value="1"/>
</dbReference>
<feature type="domain" description="NIF system FeS cluster assembly NifU C-terminal" evidence="1">
    <location>
        <begin position="8"/>
        <end position="72"/>
    </location>
</feature>
<dbReference type="Gene3D" id="3.30.300.130">
    <property type="entry name" value="Fe-S cluster assembly (FSCA)"/>
    <property type="match status" value="1"/>
</dbReference>
<dbReference type="AlphaFoldDB" id="A0A0G1BB12"/>
<name>A0A0G1BB12_9BACT</name>
<evidence type="ECO:0000313" key="2">
    <source>
        <dbReference type="EMBL" id="KKS43541.1"/>
    </source>
</evidence>